<organism evidence="2 3">
    <name type="scientific">Roseimaritima ulvae</name>
    <dbReference type="NCBI Taxonomy" id="980254"/>
    <lineage>
        <taxon>Bacteria</taxon>
        <taxon>Pseudomonadati</taxon>
        <taxon>Planctomycetota</taxon>
        <taxon>Planctomycetia</taxon>
        <taxon>Pirellulales</taxon>
        <taxon>Pirellulaceae</taxon>
        <taxon>Roseimaritima</taxon>
    </lineage>
</organism>
<evidence type="ECO:0000256" key="1">
    <source>
        <dbReference type="SAM" id="SignalP"/>
    </source>
</evidence>
<dbReference type="KEGG" id="rul:UC8_26660"/>
<name>A0A5B9QRW9_9BACT</name>
<sequence length="383" mass="42575" precursor="true">MRSIALLRLVALPFLWSCTSGAVGQEFASISHMGDDLQLVVGEENVEELTRPEYPGELDLGGEVYSQDWNDTGTCDACRSRRRHGHSSSRGGRLFAALSDALCVCDECYKPEWHLLESASFWINSARPQNRTRIRWDYGRDMMLADRAEYFWARSGGLGPNPPAGSQSLRSLDYHELSHYSEIAHGKFSAFVNTPYRSLYMNELGHSAGFSDIQLGTKSLLYDTPLMQIALQMTTSIPSANTKSGLGVGHVSLEPALLFGLSLTERSYMQAEIAEWIPLGGDPEYAGALLRWGVSLNRITWQHDADNMMSVNLDLFGWSFQDGAYTDPVLGTRSANNETYLYIGPGIRLLLCGKFELGVGTASAVTDRHFAEQVVRTEMTIRY</sequence>
<dbReference type="RefSeq" id="WP_148080287.1">
    <property type="nucleotide sequence ID" value="NZ_CP042914.1"/>
</dbReference>
<feature type="signal peptide" evidence="1">
    <location>
        <begin position="1"/>
        <end position="22"/>
    </location>
</feature>
<proteinExistence type="predicted"/>
<evidence type="ECO:0000313" key="2">
    <source>
        <dbReference type="EMBL" id="QEG40649.1"/>
    </source>
</evidence>
<evidence type="ECO:0000313" key="3">
    <source>
        <dbReference type="Proteomes" id="UP000325286"/>
    </source>
</evidence>
<dbReference type="Proteomes" id="UP000325286">
    <property type="component" value="Chromosome"/>
</dbReference>
<protein>
    <submittedName>
        <fullName evidence="2">Uncharacterized protein</fullName>
    </submittedName>
</protein>
<dbReference type="AlphaFoldDB" id="A0A5B9QRW9"/>
<dbReference type="EMBL" id="CP042914">
    <property type="protein sequence ID" value="QEG40649.1"/>
    <property type="molecule type" value="Genomic_DNA"/>
</dbReference>
<reference evidence="2 3" key="1">
    <citation type="submission" date="2019-08" db="EMBL/GenBank/DDBJ databases">
        <title>Deep-cultivation of Planctomycetes and their phenomic and genomic characterization uncovers novel biology.</title>
        <authorList>
            <person name="Wiegand S."/>
            <person name="Jogler M."/>
            <person name="Boedeker C."/>
            <person name="Pinto D."/>
            <person name="Vollmers J."/>
            <person name="Rivas-Marin E."/>
            <person name="Kohn T."/>
            <person name="Peeters S.H."/>
            <person name="Heuer A."/>
            <person name="Rast P."/>
            <person name="Oberbeckmann S."/>
            <person name="Bunk B."/>
            <person name="Jeske O."/>
            <person name="Meyerdierks A."/>
            <person name="Storesund J.E."/>
            <person name="Kallscheuer N."/>
            <person name="Luecker S."/>
            <person name="Lage O.M."/>
            <person name="Pohl T."/>
            <person name="Merkel B.J."/>
            <person name="Hornburger P."/>
            <person name="Mueller R.-W."/>
            <person name="Bruemmer F."/>
            <person name="Labrenz M."/>
            <person name="Spormann A.M."/>
            <person name="Op den Camp H."/>
            <person name="Overmann J."/>
            <person name="Amann R."/>
            <person name="Jetten M.S.M."/>
            <person name="Mascher T."/>
            <person name="Medema M.H."/>
            <person name="Devos D.P."/>
            <person name="Kaster A.-K."/>
            <person name="Ovreas L."/>
            <person name="Rohde M."/>
            <person name="Galperin M.Y."/>
            <person name="Jogler C."/>
        </authorList>
    </citation>
    <scope>NUCLEOTIDE SEQUENCE [LARGE SCALE GENOMIC DNA]</scope>
    <source>
        <strain evidence="2 3">UC8</strain>
    </source>
</reference>
<accession>A0A5B9QRW9</accession>
<gene>
    <name evidence="2" type="ORF">UC8_26660</name>
</gene>
<keyword evidence="3" id="KW-1185">Reference proteome</keyword>
<dbReference type="OrthoDB" id="263621at2"/>
<feature type="chain" id="PRO_5022871605" evidence="1">
    <location>
        <begin position="23"/>
        <end position="383"/>
    </location>
</feature>
<keyword evidence="1" id="KW-0732">Signal</keyword>